<protein>
    <recommendedName>
        <fullName evidence="4">DNA repair protein</fullName>
    </recommendedName>
</protein>
<dbReference type="Proteomes" id="UP000186806">
    <property type="component" value="Unassembled WGS sequence"/>
</dbReference>
<dbReference type="InterPro" id="IPR021342">
    <property type="entry name" value="DUF2959"/>
</dbReference>
<proteinExistence type="predicted"/>
<evidence type="ECO:0000313" key="3">
    <source>
        <dbReference type="Proteomes" id="UP000186806"/>
    </source>
</evidence>
<gene>
    <name evidence="2" type="ORF">BTW10_04180</name>
</gene>
<evidence type="ECO:0000256" key="1">
    <source>
        <dbReference type="SAM" id="Coils"/>
    </source>
</evidence>
<dbReference type="RefSeq" id="WP_075368300.1">
    <property type="nucleotide sequence ID" value="NZ_MSDQ01000006.1"/>
</dbReference>
<dbReference type="EMBL" id="MSDQ01000006">
    <property type="protein sequence ID" value="OLO12661.1"/>
    <property type="molecule type" value="Genomic_DNA"/>
</dbReference>
<feature type="coiled-coil region" evidence="1">
    <location>
        <begin position="135"/>
        <end position="162"/>
    </location>
</feature>
<dbReference type="AlphaFoldDB" id="A0A1Q8TG58"/>
<sequence>MIVASERLSRALRWGLCIVLLGLLAGCQSSPYYTSMERLGVSRGEVLAERVDAARQAQQRAREALDSALSRLELALSASPSTFSREREALTQALEKSDDAQRDLAWRLDDADEAAEAVFTEWHDELDDYHDERYRELSERQLAESRERYADIRQALATSREQMRPVTETLNDTALLLEHEEKARDLAALGDRMPEMRDTLDELATRAAQIDRETDALVEALLDVRE</sequence>
<keyword evidence="3" id="KW-1185">Reference proteome</keyword>
<name>A0A1Q8TG58_9GAMM</name>
<organism evidence="2 3">
    <name type="scientific">Chromohalobacter japonicus</name>
    <dbReference type="NCBI Taxonomy" id="223900"/>
    <lineage>
        <taxon>Bacteria</taxon>
        <taxon>Pseudomonadati</taxon>
        <taxon>Pseudomonadota</taxon>
        <taxon>Gammaproteobacteria</taxon>
        <taxon>Oceanospirillales</taxon>
        <taxon>Halomonadaceae</taxon>
        <taxon>Chromohalobacter</taxon>
    </lineage>
</organism>
<reference evidence="2 3" key="1">
    <citation type="submission" date="2016-12" db="EMBL/GenBank/DDBJ databases">
        <title>Draft genome sequences of strains Salinicola socius SMB35, Salinicola sp. MH3R3-1 and Chromohalobacter sp. SMB17 from the Verkhnekamsk potash mining region of Russia.</title>
        <authorList>
            <person name="Mavrodi D.V."/>
            <person name="Olsson B.E."/>
            <person name="Korsakova E.S."/>
            <person name="Pyankova A."/>
            <person name="Mavrodi O.V."/>
            <person name="Plotnikova E.G."/>
        </authorList>
    </citation>
    <scope>NUCLEOTIDE SEQUENCE [LARGE SCALE GENOMIC DNA]</scope>
    <source>
        <strain evidence="2 3">SMB17</strain>
    </source>
</reference>
<dbReference type="STRING" id="223900.GCA_000821045_01977"/>
<dbReference type="Pfam" id="PF11172">
    <property type="entry name" value="DUF2959"/>
    <property type="match status" value="1"/>
</dbReference>
<accession>A0A1Q8TG58</accession>
<evidence type="ECO:0008006" key="4">
    <source>
        <dbReference type="Google" id="ProtNLM"/>
    </source>
</evidence>
<keyword evidence="1" id="KW-0175">Coiled coil</keyword>
<dbReference type="PROSITE" id="PS51257">
    <property type="entry name" value="PROKAR_LIPOPROTEIN"/>
    <property type="match status" value="1"/>
</dbReference>
<evidence type="ECO:0000313" key="2">
    <source>
        <dbReference type="EMBL" id="OLO12661.1"/>
    </source>
</evidence>
<comment type="caution">
    <text evidence="2">The sequence shown here is derived from an EMBL/GenBank/DDBJ whole genome shotgun (WGS) entry which is preliminary data.</text>
</comment>